<feature type="transmembrane region" description="Helical" evidence="1">
    <location>
        <begin position="103"/>
        <end position="123"/>
    </location>
</feature>
<keyword evidence="1" id="KW-0812">Transmembrane</keyword>
<feature type="transmembrane region" description="Helical" evidence="1">
    <location>
        <begin position="12"/>
        <end position="30"/>
    </location>
</feature>
<organism evidence="2 3">
    <name type="scientific">Gillisia mitskevichiae</name>
    <dbReference type="NCBI Taxonomy" id="270921"/>
    <lineage>
        <taxon>Bacteria</taxon>
        <taxon>Pseudomonadati</taxon>
        <taxon>Bacteroidota</taxon>
        <taxon>Flavobacteriia</taxon>
        <taxon>Flavobacteriales</taxon>
        <taxon>Flavobacteriaceae</taxon>
        <taxon>Gillisia</taxon>
    </lineage>
</organism>
<sequence length="138" mass="16136">MKLFYLKTDKFWIFSRIFFTLLLIIAVIKVFFLDTDFEPRNIFGFSILAIYISLMILILLRRVYKKTIPSTVKLTTGISSILIGLLMSYSILTNPNTNELLKIGFHFVPVWIILLGLRDVLLYQNHYSIEYNQSMATD</sequence>
<evidence type="ECO:0000256" key="1">
    <source>
        <dbReference type="SAM" id="Phobius"/>
    </source>
</evidence>
<gene>
    <name evidence="2" type="ORF">BC962_3240</name>
</gene>
<evidence type="ECO:0000313" key="3">
    <source>
        <dbReference type="Proteomes" id="UP000276282"/>
    </source>
</evidence>
<name>A0A495NWW8_9FLAO</name>
<protein>
    <submittedName>
        <fullName evidence="2">Uncharacterized protein</fullName>
    </submittedName>
</protein>
<comment type="caution">
    <text evidence="2">The sequence shown here is derived from an EMBL/GenBank/DDBJ whole genome shotgun (WGS) entry which is preliminary data.</text>
</comment>
<accession>A0A495NWW8</accession>
<keyword evidence="1" id="KW-0472">Membrane</keyword>
<feature type="transmembrane region" description="Helical" evidence="1">
    <location>
        <begin position="72"/>
        <end position="91"/>
    </location>
</feature>
<keyword evidence="3" id="KW-1185">Reference proteome</keyword>
<dbReference type="Proteomes" id="UP000276282">
    <property type="component" value="Unassembled WGS sequence"/>
</dbReference>
<feature type="transmembrane region" description="Helical" evidence="1">
    <location>
        <begin position="42"/>
        <end position="60"/>
    </location>
</feature>
<proteinExistence type="predicted"/>
<evidence type="ECO:0000313" key="2">
    <source>
        <dbReference type="EMBL" id="RKS42573.1"/>
    </source>
</evidence>
<reference evidence="2 3" key="1">
    <citation type="submission" date="2018-10" db="EMBL/GenBank/DDBJ databases">
        <title>Genomic Encyclopedia of Archaeal and Bacterial Type Strains, Phase II (KMG-II): from individual species to whole genera.</title>
        <authorList>
            <person name="Goeker M."/>
        </authorList>
    </citation>
    <scope>NUCLEOTIDE SEQUENCE [LARGE SCALE GENOMIC DNA]</scope>
    <source>
        <strain evidence="2 3">DSM 19839</strain>
    </source>
</reference>
<dbReference type="EMBL" id="RBLG01000008">
    <property type="protein sequence ID" value="RKS42573.1"/>
    <property type="molecule type" value="Genomic_DNA"/>
</dbReference>
<dbReference type="AlphaFoldDB" id="A0A495NWW8"/>
<keyword evidence="1" id="KW-1133">Transmembrane helix</keyword>